<dbReference type="GeneID" id="99773277"/>
<dbReference type="PANTHER" id="PTHR39639:SF1">
    <property type="entry name" value="DUF262 DOMAIN-CONTAINING PROTEIN"/>
    <property type="match status" value="1"/>
</dbReference>
<dbReference type="InterPro" id="IPR038461">
    <property type="entry name" value="Schlafen_AlbA_2_dom_sf"/>
</dbReference>
<evidence type="ECO:0000259" key="1">
    <source>
        <dbReference type="Pfam" id="PF03235"/>
    </source>
</evidence>
<sequence>MADVDSQPKTIQSLYTWFSEGKLTVNRRYQRKLVWTLTEKQKLVESILNRYPIPAVLLAEKGEGKYEIIDGLQRLFTMMSFIEGSFPTLQGAIFDIAQFPTAQTRANENKFTVPNSSNLLEPREVNVFLDYSMAVSVMRGASENEIDDVFARINTYGHQLSNQERRQAGIKDEFSDMIRLSACFHRGDVSSDHLDLSDMPSISVDLPMTKHGYLVQADEIFWVKSGILRSTDLRDSLDEECLADIAASIVGGQILERSKGALDEVYARDSEENERITRALDTYGSDKLSDEIKFSISEVMKVAQSGSPIKLRDLIFSSRTTTNAFPATFTLLVIAFHEKLVKESNSIRDYEALKGSLTDLASRIQGRKTKKEDRRKNVDMIKGLLTPYVVPATSMDAVYGDHTIIDVDAVLHRSEIELPNYELKQGLLRLDGSRGVDANMIDKVVKTVAAIANNGPNSSGKVLIGVTDKTSDADRIRELDGFQPIRVGRRHVVGVRREADVLGETAEEYFGRWKTGIRNSNLSDPLKSSVLSSMDYNNYYGLGVIIISVPGQNSLSTVGEKIYWRDGDETREATTVDQGINLGSRFS</sequence>
<dbReference type="AlphaFoldDB" id="A0A269Z4J5"/>
<organism evidence="2 3">
    <name type="scientific">Brevibacterium casei</name>
    <dbReference type="NCBI Taxonomy" id="33889"/>
    <lineage>
        <taxon>Bacteria</taxon>
        <taxon>Bacillati</taxon>
        <taxon>Actinomycetota</taxon>
        <taxon>Actinomycetes</taxon>
        <taxon>Micrococcales</taxon>
        <taxon>Brevibacteriaceae</taxon>
        <taxon>Brevibacterium</taxon>
    </lineage>
</organism>
<dbReference type="InterPro" id="IPR004919">
    <property type="entry name" value="GmrSD_N"/>
</dbReference>
<dbReference type="RefSeq" id="WP_095376912.1">
    <property type="nucleotide sequence ID" value="NZ_CP065629.1"/>
</dbReference>
<dbReference type="EMBL" id="NCWY01000031">
    <property type="protein sequence ID" value="PAK92589.1"/>
    <property type="molecule type" value="Genomic_DNA"/>
</dbReference>
<protein>
    <recommendedName>
        <fullName evidence="1">GmrSD restriction endonucleases N-terminal domain-containing protein</fullName>
    </recommendedName>
</protein>
<evidence type="ECO:0000313" key="2">
    <source>
        <dbReference type="EMBL" id="PAK92589.1"/>
    </source>
</evidence>
<dbReference type="PANTHER" id="PTHR39639">
    <property type="entry name" value="CHROMOSOME 16, WHOLE GENOME SHOTGUN SEQUENCE"/>
    <property type="match status" value="1"/>
</dbReference>
<proteinExistence type="predicted"/>
<accession>A0A269Z4J5</accession>
<reference evidence="2 3" key="1">
    <citation type="submission" date="2017-04" db="EMBL/GenBank/DDBJ databases">
        <title>Kefir bacterial isolates.</title>
        <authorList>
            <person name="Kim Y."/>
            <person name="Blasche S."/>
            <person name="Patil K.R."/>
        </authorList>
    </citation>
    <scope>NUCLEOTIDE SEQUENCE [LARGE SCALE GENOMIC DNA]</scope>
    <source>
        <strain evidence="2 3">OG2</strain>
    </source>
</reference>
<gene>
    <name evidence="2" type="ORF">B8X04_17030</name>
</gene>
<dbReference type="Gene3D" id="3.30.950.30">
    <property type="entry name" value="Schlafen, AAA domain"/>
    <property type="match status" value="1"/>
</dbReference>
<feature type="domain" description="GmrSD restriction endonucleases N-terminal" evidence="1">
    <location>
        <begin position="17"/>
        <end position="168"/>
    </location>
</feature>
<comment type="caution">
    <text evidence="2">The sequence shown here is derived from an EMBL/GenBank/DDBJ whole genome shotgun (WGS) entry which is preliminary data.</text>
</comment>
<name>A0A269Z4J5_9MICO</name>
<evidence type="ECO:0000313" key="3">
    <source>
        <dbReference type="Proteomes" id="UP000216867"/>
    </source>
</evidence>
<dbReference type="Pfam" id="PF03235">
    <property type="entry name" value="GmrSD_N"/>
    <property type="match status" value="1"/>
</dbReference>
<dbReference type="Proteomes" id="UP000216867">
    <property type="component" value="Unassembled WGS sequence"/>
</dbReference>